<dbReference type="CDD" id="cd06222">
    <property type="entry name" value="RNase_H_like"/>
    <property type="match status" value="1"/>
</dbReference>
<dbReference type="InterPro" id="IPR002156">
    <property type="entry name" value="RNaseH_domain"/>
</dbReference>
<organism evidence="2 4">
    <name type="scientific">Medicago truncatula</name>
    <name type="common">Barrel medic</name>
    <name type="synonym">Medicago tribuloides</name>
    <dbReference type="NCBI Taxonomy" id="3880"/>
    <lineage>
        <taxon>Eukaryota</taxon>
        <taxon>Viridiplantae</taxon>
        <taxon>Streptophyta</taxon>
        <taxon>Embryophyta</taxon>
        <taxon>Tracheophyta</taxon>
        <taxon>Spermatophyta</taxon>
        <taxon>Magnoliopsida</taxon>
        <taxon>eudicotyledons</taxon>
        <taxon>Gunneridae</taxon>
        <taxon>Pentapetalae</taxon>
        <taxon>rosids</taxon>
        <taxon>fabids</taxon>
        <taxon>Fabales</taxon>
        <taxon>Fabaceae</taxon>
        <taxon>Papilionoideae</taxon>
        <taxon>50 kb inversion clade</taxon>
        <taxon>NPAAA clade</taxon>
        <taxon>Hologalegina</taxon>
        <taxon>IRL clade</taxon>
        <taxon>Trifolieae</taxon>
        <taxon>Medicago</taxon>
    </lineage>
</organism>
<reference evidence="2 4" key="2">
    <citation type="journal article" date="2014" name="BMC Genomics">
        <title>An improved genome release (version Mt4.0) for the model legume Medicago truncatula.</title>
        <authorList>
            <person name="Tang H."/>
            <person name="Krishnakumar V."/>
            <person name="Bidwell S."/>
            <person name="Rosen B."/>
            <person name="Chan A."/>
            <person name="Zhou S."/>
            <person name="Gentzbittel L."/>
            <person name="Childs K.L."/>
            <person name="Yandell M."/>
            <person name="Gundlach H."/>
            <person name="Mayer K.F."/>
            <person name="Schwartz D.C."/>
            <person name="Town C.D."/>
        </authorList>
    </citation>
    <scope>GENOME REANNOTATION</scope>
    <source>
        <strain evidence="3 4">cv. Jemalong A17</strain>
    </source>
</reference>
<dbReference type="GO" id="GO:0003676">
    <property type="term" value="F:nucleic acid binding"/>
    <property type="evidence" value="ECO:0007669"/>
    <property type="project" value="InterPro"/>
</dbReference>
<dbReference type="Proteomes" id="UP000002051">
    <property type="component" value="Chromosome 5"/>
</dbReference>
<dbReference type="Pfam" id="PF13456">
    <property type="entry name" value="RVT_3"/>
    <property type="match status" value="1"/>
</dbReference>
<keyword evidence="4" id="KW-1185">Reference proteome</keyword>
<dbReference type="InterPro" id="IPR044730">
    <property type="entry name" value="RNase_H-like_dom_plant"/>
</dbReference>
<dbReference type="InterPro" id="IPR012337">
    <property type="entry name" value="RNaseH-like_sf"/>
</dbReference>
<dbReference type="PaxDb" id="3880-AES94447"/>
<dbReference type="GO" id="GO:0004523">
    <property type="term" value="F:RNA-DNA hybrid ribonuclease activity"/>
    <property type="evidence" value="ECO:0007669"/>
    <property type="project" value="InterPro"/>
</dbReference>
<reference evidence="2 4" key="1">
    <citation type="journal article" date="2011" name="Nature">
        <title>The Medicago genome provides insight into the evolution of rhizobial symbioses.</title>
        <authorList>
            <person name="Young N.D."/>
            <person name="Debelle F."/>
            <person name="Oldroyd G.E."/>
            <person name="Geurts R."/>
            <person name="Cannon S.B."/>
            <person name="Udvardi M.K."/>
            <person name="Benedito V.A."/>
            <person name="Mayer K.F."/>
            <person name="Gouzy J."/>
            <person name="Schoof H."/>
            <person name="Van de Peer Y."/>
            <person name="Proost S."/>
            <person name="Cook D.R."/>
            <person name="Meyers B.C."/>
            <person name="Spannagl M."/>
            <person name="Cheung F."/>
            <person name="De Mita S."/>
            <person name="Krishnakumar V."/>
            <person name="Gundlach H."/>
            <person name="Zhou S."/>
            <person name="Mudge J."/>
            <person name="Bharti A.K."/>
            <person name="Murray J.D."/>
            <person name="Naoumkina M.A."/>
            <person name="Rosen B."/>
            <person name="Silverstein K.A."/>
            <person name="Tang H."/>
            <person name="Rombauts S."/>
            <person name="Zhao P.X."/>
            <person name="Zhou P."/>
            <person name="Barbe V."/>
            <person name="Bardou P."/>
            <person name="Bechner M."/>
            <person name="Bellec A."/>
            <person name="Berger A."/>
            <person name="Berges H."/>
            <person name="Bidwell S."/>
            <person name="Bisseling T."/>
            <person name="Choisne N."/>
            <person name="Couloux A."/>
            <person name="Denny R."/>
            <person name="Deshpande S."/>
            <person name="Dai X."/>
            <person name="Doyle J.J."/>
            <person name="Dudez A.M."/>
            <person name="Farmer A.D."/>
            <person name="Fouteau S."/>
            <person name="Franken C."/>
            <person name="Gibelin C."/>
            <person name="Gish J."/>
            <person name="Goldstein S."/>
            <person name="Gonzalez A.J."/>
            <person name="Green P.J."/>
            <person name="Hallab A."/>
            <person name="Hartog M."/>
            <person name="Hua A."/>
            <person name="Humphray S.J."/>
            <person name="Jeong D.H."/>
            <person name="Jing Y."/>
            <person name="Jocker A."/>
            <person name="Kenton S.M."/>
            <person name="Kim D.J."/>
            <person name="Klee K."/>
            <person name="Lai H."/>
            <person name="Lang C."/>
            <person name="Lin S."/>
            <person name="Macmil S.L."/>
            <person name="Magdelenat G."/>
            <person name="Matthews L."/>
            <person name="McCorrison J."/>
            <person name="Monaghan E.L."/>
            <person name="Mun J.H."/>
            <person name="Najar F.Z."/>
            <person name="Nicholson C."/>
            <person name="Noirot C."/>
            <person name="O'Bleness M."/>
            <person name="Paule C.R."/>
            <person name="Poulain J."/>
            <person name="Prion F."/>
            <person name="Qin B."/>
            <person name="Qu C."/>
            <person name="Retzel E.F."/>
            <person name="Riddle C."/>
            <person name="Sallet E."/>
            <person name="Samain S."/>
            <person name="Samson N."/>
            <person name="Sanders I."/>
            <person name="Saurat O."/>
            <person name="Scarpelli C."/>
            <person name="Schiex T."/>
            <person name="Segurens B."/>
            <person name="Severin A.J."/>
            <person name="Sherrier D.J."/>
            <person name="Shi R."/>
            <person name="Sims S."/>
            <person name="Singer S.R."/>
            <person name="Sinharoy S."/>
            <person name="Sterck L."/>
            <person name="Viollet A."/>
            <person name="Wang B.B."/>
            <person name="Wang K."/>
            <person name="Wang M."/>
            <person name="Wang X."/>
            <person name="Warfsmann J."/>
            <person name="Weissenbach J."/>
            <person name="White D.D."/>
            <person name="White J.D."/>
            <person name="Wiley G.B."/>
            <person name="Wincker P."/>
            <person name="Xing Y."/>
            <person name="Yang L."/>
            <person name="Yao Z."/>
            <person name="Ying F."/>
            <person name="Zhai J."/>
            <person name="Zhou L."/>
            <person name="Zuber A."/>
            <person name="Denarie J."/>
            <person name="Dixon R.A."/>
            <person name="May G.D."/>
            <person name="Schwartz D.C."/>
            <person name="Rogers J."/>
            <person name="Quetier F."/>
            <person name="Town C.D."/>
            <person name="Roe B.A."/>
        </authorList>
    </citation>
    <scope>NUCLEOTIDE SEQUENCE [LARGE SCALE GENOMIC DNA]</scope>
    <source>
        <strain evidence="2">A17</strain>
        <strain evidence="3 4">cv. Jemalong A17</strain>
    </source>
</reference>
<dbReference type="AlphaFoldDB" id="G7K121"/>
<name>G7K121_MEDTR</name>
<proteinExistence type="predicted"/>
<sequence length="92" mass="10112">MLGDILVLSRRPWVTVFSLARNNAGPLGVIRDPDGARLCGFSEFIGISNNLHVKLFAIMHGLKLPLDRGHRNVICYSDPLHALNLIQAPLNA</sequence>
<dbReference type="SUPFAM" id="SSF53098">
    <property type="entry name" value="Ribonuclease H-like"/>
    <property type="match status" value="1"/>
</dbReference>
<feature type="domain" description="RNase H type-1" evidence="1">
    <location>
        <begin position="20"/>
        <end position="87"/>
    </location>
</feature>
<protein>
    <recommendedName>
        <fullName evidence="1">RNase H type-1 domain-containing protein</fullName>
    </recommendedName>
</protein>
<evidence type="ECO:0000313" key="3">
    <source>
        <dbReference type="EnsemblPlants" id="AES94447"/>
    </source>
</evidence>
<reference evidence="3" key="3">
    <citation type="submission" date="2015-04" db="UniProtKB">
        <authorList>
            <consortium name="EnsemblPlants"/>
        </authorList>
    </citation>
    <scope>IDENTIFICATION</scope>
    <source>
        <strain evidence="3">cv. Jemalong A17</strain>
    </source>
</reference>
<dbReference type="EnsemblPlants" id="AES94447">
    <property type="protein sequence ID" value="AES94447"/>
    <property type="gene ID" value="MTR_5g014470"/>
</dbReference>
<dbReference type="EMBL" id="CM001221">
    <property type="protein sequence ID" value="AES94447.1"/>
    <property type="molecule type" value="Genomic_DNA"/>
</dbReference>
<accession>G7K121</accession>
<dbReference type="Gene3D" id="3.30.420.10">
    <property type="entry name" value="Ribonuclease H-like superfamily/Ribonuclease H"/>
    <property type="match status" value="1"/>
</dbReference>
<evidence type="ECO:0000259" key="1">
    <source>
        <dbReference type="Pfam" id="PF13456"/>
    </source>
</evidence>
<evidence type="ECO:0000313" key="2">
    <source>
        <dbReference type="EMBL" id="AES94447.1"/>
    </source>
</evidence>
<dbReference type="InterPro" id="IPR036397">
    <property type="entry name" value="RNaseH_sf"/>
</dbReference>
<evidence type="ECO:0000313" key="4">
    <source>
        <dbReference type="Proteomes" id="UP000002051"/>
    </source>
</evidence>
<dbReference type="HOGENOM" id="CLU_2416630_0_0_1"/>
<gene>
    <name evidence="2" type="ordered locus">MTR_5g014470</name>
</gene>